<dbReference type="GO" id="GO:0005524">
    <property type="term" value="F:ATP binding"/>
    <property type="evidence" value="ECO:0007669"/>
    <property type="project" value="UniProtKB-KW"/>
</dbReference>
<name>A0A9C7PY78_9RHOD</name>
<accession>A0A9C7PY78</accession>
<keyword evidence="3" id="KW-0547">Nucleotide-binding</keyword>
<dbReference type="GO" id="GO:0005737">
    <property type="term" value="C:cytoplasm"/>
    <property type="evidence" value="ECO:0007669"/>
    <property type="project" value="TreeGrafter"/>
</dbReference>
<dbReference type="PROSITE" id="PS00108">
    <property type="entry name" value="PROTEIN_KINASE_ST"/>
    <property type="match status" value="1"/>
</dbReference>
<reference evidence="8" key="1">
    <citation type="journal article" date="2022" name="Proc. Natl. Acad. Sci. U.S.A.">
        <title>Life cycle and functional genomics of the unicellular red alga Galdieria for elucidating algal and plant evolution and industrial use.</title>
        <authorList>
            <person name="Hirooka S."/>
            <person name="Itabashi T."/>
            <person name="Ichinose T.M."/>
            <person name="Onuma R."/>
            <person name="Fujiwara T."/>
            <person name="Yamashita S."/>
            <person name="Jong L.W."/>
            <person name="Tomita R."/>
            <person name="Iwane A.H."/>
            <person name="Miyagishima S.Y."/>
        </authorList>
    </citation>
    <scope>NUCLEOTIDE SEQUENCE</scope>
    <source>
        <strain evidence="8">NBRC 102759</strain>
    </source>
</reference>
<dbReference type="PROSITE" id="PS50011">
    <property type="entry name" value="PROTEIN_KINASE_DOM"/>
    <property type="match status" value="1"/>
</dbReference>
<proteinExistence type="predicted"/>
<keyword evidence="1" id="KW-0723">Serine/threonine-protein kinase</keyword>
<dbReference type="InterPro" id="IPR000719">
    <property type="entry name" value="Prot_kinase_dom"/>
</dbReference>
<feature type="compositionally biased region" description="Polar residues" evidence="6">
    <location>
        <begin position="532"/>
        <end position="549"/>
    </location>
</feature>
<evidence type="ECO:0000256" key="4">
    <source>
        <dbReference type="ARBA" id="ARBA00022777"/>
    </source>
</evidence>
<evidence type="ECO:0000256" key="6">
    <source>
        <dbReference type="SAM" id="MobiDB-lite"/>
    </source>
</evidence>
<dbReference type="EMBL" id="BQMJ01000035">
    <property type="protein sequence ID" value="GJQ12605.1"/>
    <property type="molecule type" value="Genomic_DNA"/>
</dbReference>
<feature type="compositionally biased region" description="Polar residues" evidence="6">
    <location>
        <begin position="10"/>
        <end position="25"/>
    </location>
</feature>
<dbReference type="Gene3D" id="1.10.510.10">
    <property type="entry name" value="Transferase(Phosphotransferase) domain 1"/>
    <property type="match status" value="1"/>
</dbReference>
<dbReference type="GO" id="GO:0004674">
    <property type="term" value="F:protein serine/threonine kinase activity"/>
    <property type="evidence" value="ECO:0007669"/>
    <property type="project" value="UniProtKB-KW"/>
</dbReference>
<feature type="region of interest" description="Disordered" evidence="6">
    <location>
        <begin position="1"/>
        <end position="25"/>
    </location>
</feature>
<feature type="region of interest" description="Disordered" evidence="6">
    <location>
        <begin position="529"/>
        <end position="613"/>
    </location>
</feature>
<evidence type="ECO:0000256" key="3">
    <source>
        <dbReference type="ARBA" id="ARBA00022741"/>
    </source>
</evidence>
<feature type="region of interest" description="Disordered" evidence="6">
    <location>
        <begin position="703"/>
        <end position="734"/>
    </location>
</feature>
<evidence type="ECO:0000256" key="5">
    <source>
        <dbReference type="ARBA" id="ARBA00022840"/>
    </source>
</evidence>
<keyword evidence="4" id="KW-0418">Kinase</keyword>
<gene>
    <name evidence="8" type="ORF">GpartN1_g4396.t1</name>
</gene>
<dbReference type="PANTHER" id="PTHR24058">
    <property type="entry name" value="DUAL SPECIFICITY PROTEIN KINASE"/>
    <property type="match status" value="1"/>
</dbReference>
<evidence type="ECO:0000313" key="8">
    <source>
        <dbReference type="EMBL" id="GJQ12605.1"/>
    </source>
</evidence>
<evidence type="ECO:0000259" key="7">
    <source>
        <dbReference type="PROSITE" id="PS50011"/>
    </source>
</evidence>
<dbReference type="SUPFAM" id="SSF56112">
    <property type="entry name" value="Protein kinase-like (PK-like)"/>
    <property type="match status" value="1"/>
</dbReference>
<dbReference type="AlphaFoldDB" id="A0A9C7PY78"/>
<evidence type="ECO:0000313" key="9">
    <source>
        <dbReference type="Proteomes" id="UP001061958"/>
    </source>
</evidence>
<comment type="caution">
    <text evidence="8">The sequence shown here is derived from an EMBL/GenBank/DDBJ whole genome shotgun (WGS) entry which is preliminary data.</text>
</comment>
<feature type="domain" description="Protein kinase" evidence="7">
    <location>
        <begin position="173"/>
        <end position="503"/>
    </location>
</feature>
<dbReference type="InterPro" id="IPR011009">
    <property type="entry name" value="Kinase-like_dom_sf"/>
</dbReference>
<organism evidence="8 9">
    <name type="scientific">Galdieria partita</name>
    <dbReference type="NCBI Taxonomy" id="83374"/>
    <lineage>
        <taxon>Eukaryota</taxon>
        <taxon>Rhodophyta</taxon>
        <taxon>Bangiophyceae</taxon>
        <taxon>Galdieriales</taxon>
        <taxon>Galdieriaceae</taxon>
        <taxon>Galdieria</taxon>
    </lineage>
</organism>
<evidence type="ECO:0000256" key="1">
    <source>
        <dbReference type="ARBA" id="ARBA00022527"/>
    </source>
</evidence>
<dbReference type="Proteomes" id="UP001061958">
    <property type="component" value="Unassembled WGS sequence"/>
</dbReference>
<keyword evidence="5" id="KW-0067">ATP-binding</keyword>
<dbReference type="PANTHER" id="PTHR24058:SF17">
    <property type="entry name" value="HOMEODOMAIN INTERACTING PROTEIN KINASE, ISOFORM D"/>
    <property type="match status" value="1"/>
</dbReference>
<protein>
    <recommendedName>
        <fullName evidence="7">Protein kinase domain-containing protein</fullName>
    </recommendedName>
</protein>
<feature type="region of interest" description="Disordered" evidence="6">
    <location>
        <begin position="643"/>
        <end position="671"/>
    </location>
</feature>
<evidence type="ECO:0000256" key="2">
    <source>
        <dbReference type="ARBA" id="ARBA00022679"/>
    </source>
</evidence>
<dbReference type="Pfam" id="PF00069">
    <property type="entry name" value="Pkinase"/>
    <property type="match status" value="1"/>
</dbReference>
<feature type="compositionally biased region" description="Low complexity" evidence="6">
    <location>
        <begin position="82"/>
        <end position="102"/>
    </location>
</feature>
<sequence>MGDRLEKSQQRSFSESGLPSEDFGSTASELLPVHFQAHRRVSSMSLEPLRASQVQLPSCNSAFRPYQPPQTDFDLQSRSESEGTGSSSASGGFESLESSRSSSPPRLLLRVTVVLLDTYQRVCADFRYDNRNRPRRCLTNPNRGVYNFGFDNRDNDLIVYVNDILETPSGERYIVVDLFGAGTFGQVFKCFNERTGELVAVKVIKNQPAYYRQAWMEVYILDMLHKTHPPEEVQHIVKLLRYFVYKNHLCLVFESLSINLYELIKLNNFRGLGLELVRIFLIQILQTLVVLSESSIIHCDLKPENILLTKRGSADLKIIDFGSGCQENHVVYTYVQSRFYRSIEVLLGASYNSAIDMWSLGCIAGELFLGLPLFPGSSVFNMICRISEMLDVPPDHLIERSRNRGRFFTVRRDFMAGLGGKKYQLKSVEQYEMETGERVVWKRYFQQKKLKDIIMSYPIWRTNPPSQREIDLRQSFVDFLHGLLKVDPDERWTPLEALQHPFIHLEPLPNNEPWEPSGRLEQRKLLGHRARVSSSTMMMQGTLSSSAPNPQFLDSYEESLSQSGDDNEQSRVSQTNYYSMEEQTEEEEEMSMEGGMLESSSHKEQPKQTTSTLEESILLQNTNEEWVAGTFMDDEEFGITAETSTTSALDDEDNDNRRGASSTAYSESMNDNVETLDVLSSGEDRGEFNLEASLDSLHMDVELSQRAPPPPPTAPSLGLELGTSAPAGSGLPASPFSVAWIRGSRSSSVAPGEMRTSKWLRARRGLAIERSDSFSNQMHSRET</sequence>
<dbReference type="InterPro" id="IPR050494">
    <property type="entry name" value="Ser_Thr_dual-spec_kinase"/>
</dbReference>
<keyword evidence="2" id="KW-0808">Transferase</keyword>
<dbReference type="OrthoDB" id="9332038at2759"/>
<feature type="compositionally biased region" description="Polar residues" evidence="6">
    <location>
        <begin position="659"/>
        <end position="671"/>
    </location>
</feature>
<keyword evidence="9" id="KW-1185">Reference proteome</keyword>
<dbReference type="InterPro" id="IPR008271">
    <property type="entry name" value="Ser/Thr_kinase_AS"/>
</dbReference>
<reference evidence="8" key="2">
    <citation type="submission" date="2022-01" db="EMBL/GenBank/DDBJ databases">
        <authorList>
            <person name="Hirooka S."/>
            <person name="Miyagishima S.Y."/>
        </authorList>
    </citation>
    <scope>NUCLEOTIDE SEQUENCE</scope>
    <source>
        <strain evidence="8">NBRC 102759</strain>
    </source>
</reference>
<dbReference type="SMART" id="SM00220">
    <property type="entry name" value="S_TKc"/>
    <property type="match status" value="1"/>
</dbReference>
<feature type="region of interest" description="Disordered" evidence="6">
    <location>
        <begin position="60"/>
        <end position="102"/>
    </location>
</feature>
<dbReference type="Gene3D" id="3.30.200.20">
    <property type="entry name" value="Phosphorylase Kinase, domain 1"/>
    <property type="match status" value="1"/>
</dbReference>
<feature type="compositionally biased region" description="Polar residues" evidence="6">
    <location>
        <begin position="558"/>
        <end position="578"/>
    </location>
</feature>
<feature type="compositionally biased region" description="Acidic residues" evidence="6">
    <location>
        <begin position="582"/>
        <end position="591"/>
    </location>
</feature>
<dbReference type="GO" id="GO:0004713">
    <property type="term" value="F:protein tyrosine kinase activity"/>
    <property type="evidence" value="ECO:0007669"/>
    <property type="project" value="TreeGrafter"/>
</dbReference>